<feature type="transmembrane region" description="Helical" evidence="1">
    <location>
        <begin position="6"/>
        <end position="24"/>
    </location>
</feature>
<evidence type="ECO:0000256" key="1">
    <source>
        <dbReference type="SAM" id="Phobius"/>
    </source>
</evidence>
<dbReference type="OrthoDB" id="4352441at2759"/>
<dbReference type="RefSeq" id="XP_022580970.1">
    <property type="nucleotide sequence ID" value="XM_022723045.1"/>
</dbReference>
<dbReference type="EMBL" id="KV878342">
    <property type="protein sequence ID" value="OJJ46460.1"/>
    <property type="molecule type" value="Genomic_DNA"/>
</dbReference>
<name>A0A1L9SGU5_9EURO</name>
<reference evidence="3" key="1">
    <citation type="journal article" date="2017" name="Genome Biol.">
        <title>Comparative genomics reveals high biological diversity and specific adaptations in the industrially and medically important fungal genus Aspergillus.</title>
        <authorList>
            <person name="de Vries R.P."/>
            <person name="Riley R."/>
            <person name="Wiebenga A."/>
            <person name="Aguilar-Osorio G."/>
            <person name="Amillis S."/>
            <person name="Uchima C.A."/>
            <person name="Anderluh G."/>
            <person name="Asadollahi M."/>
            <person name="Askin M."/>
            <person name="Barry K."/>
            <person name="Battaglia E."/>
            <person name="Bayram O."/>
            <person name="Benocci T."/>
            <person name="Braus-Stromeyer S.A."/>
            <person name="Caldana C."/>
            <person name="Canovas D."/>
            <person name="Cerqueira G.C."/>
            <person name="Chen F."/>
            <person name="Chen W."/>
            <person name="Choi C."/>
            <person name="Clum A."/>
            <person name="Dos Santos R.A."/>
            <person name="Damasio A.R."/>
            <person name="Diallinas G."/>
            <person name="Emri T."/>
            <person name="Fekete E."/>
            <person name="Flipphi M."/>
            <person name="Freyberg S."/>
            <person name="Gallo A."/>
            <person name="Gournas C."/>
            <person name="Habgood R."/>
            <person name="Hainaut M."/>
            <person name="Harispe M.L."/>
            <person name="Henrissat B."/>
            <person name="Hilden K.S."/>
            <person name="Hope R."/>
            <person name="Hossain A."/>
            <person name="Karabika E."/>
            <person name="Karaffa L."/>
            <person name="Karanyi Z."/>
            <person name="Krasevec N."/>
            <person name="Kuo A."/>
            <person name="Kusch H."/>
            <person name="LaButti K."/>
            <person name="Lagendijk E.L."/>
            <person name="Lapidus A."/>
            <person name="Levasseur A."/>
            <person name="Lindquist E."/>
            <person name="Lipzen A."/>
            <person name="Logrieco A.F."/>
            <person name="MacCabe A."/>
            <person name="Maekelae M.R."/>
            <person name="Malavazi I."/>
            <person name="Melin P."/>
            <person name="Meyer V."/>
            <person name="Mielnichuk N."/>
            <person name="Miskei M."/>
            <person name="Molnar A.P."/>
            <person name="Mule G."/>
            <person name="Ngan C.Y."/>
            <person name="Orejas M."/>
            <person name="Orosz E."/>
            <person name="Ouedraogo J.P."/>
            <person name="Overkamp K.M."/>
            <person name="Park H.-S."/>
            <person name="Perrone G."/>
            <person name="Piumi F."/>
            <person name="Punt P.J."/>
            <person name="Ram A.F."/>
            <person name="Ramon A."/>
            <person name="Rauscher S."/>
            <person name="Record E."/>
            <person name="Riano-Pachon D.M."/>
            <person name="Robert V."/>
            <person name="Roehrig J."/>
            <person name="Ruller R."/>
            <person name="Salamov A."/>
            <person name="Salih N.S."/>
            <person name="Samson R.A."/>
            <person name="Sandor E."/>
            <person name="Sanguinetti M."/>
            <person name="Schuetze T."/>
            <person name="Sepcic K."/>
            <person name="Shelest E."/>
            <person name="Sherlock G."/>
            <person name="Sophianopoulou V."/>
            <person name="Squina F.M."/>
            <person name="Sun H."/>
            <person name="Susca A."/>
            <person name="Todd R.B."/>
            <person name="Tsang A."/>
            <person name="Unkles S.E."/>
            <person name="van de Wiele N."/>
            <person name="van Rossen-Uffink D."/>
            <person name="Oliveira J.V."/>
            <person name="Vesth T.C."/>
            <person name="Visser J."/>
            <person name="Yu J.-H."/>
            <person name="Zhou M."/>
            <person name="Andersen M.R."/>
            <person name="Archer D.B."/>
            <person name="Baker S.E."/>
            <person name="Benoit I."/>
            <person name="Brakhage A.A."/>
            <person name="Braus G.H."/>
            <person name="Fischer R."/>
            <person name="Frisvad J.C."/>
            <person name="Goldman G.H."/>
            <person name="Houbraken J."/>
            <person name="Oakley B."/>
            <person name="Pocsi I."/>
            <person name="Scazzocchio C."/>
            <person name="Seiboth B."/>
            <person name="vanKuyk P.A."/>
            <person name="Wortman J."/>
            <person name="Dyer P.S."/>
            <person name="Grigoriev I.V."/>
        </authorList>
    </citation>
    <scope>NUCLEOTIDE SEQUENCE [LARGE SCALE GENOMIC DNA]</scope>
    <source>
        <strain evidence="3">CBS 506.65</strain>
    </source>
</reference>
<keyword evidence="3" id="KW-1185">Reference proteome</keyword>
<keyword evidence="1" id="KW-0472">Membrane</keyword>
<feature type="transmembrane region" description="Helical" evidence="1">
    <location>
        <begin position="209"/>
        <end position="229"/>
    </location>
</feature>
<dbReference type="Proteomes" id="UP000184188">
    <property type="component" value="Unassembled WGS sequence"/>
</dbReference>
<feature type="transmembrane region" description="Helical" evidence="1">
    <location>
        <begin position="45"/>
        <end position="65"/>
    </location>
</feature>
<accession>A0A1L9SGU5</accession>
<protein>
    <submittedName>
        <fullName evidence="2">Uncharacterized protein</fullName>
    </submittedName>
</protein>
<evidence type="ECO:0000313" key="2">
    <source>
        <dbReference type="EMBL" id="OJJ46460.1"/>
    </source>
</evidence>
<dbReference type="VEuPathDB" id="FungiDB:ASPZODRAFT_132538"/>
<evidence type="ECO:0000313" key="3">
    <source>
        <dbReference type="Proteomes" id="UP000184188"/>
    </source>
</evidence>
<keyword evidence="1" id="KW-1133">Transmembrane helix</keyword>
<proteinExistence type="predicted"/>
<sequence>MEADSISFLSAYWGLFPLAVTAILQPSGRVCGFDPQLRIYLRGSPIVCIADFLGLLVRFSVYFVHTGSARHALRRTLQYRRPLYADERGPAGLRELHKVPFLRLVVFVIGIIQAVKLLGCSGLPWTKTWVYCYLIPVCVDEILALLSHHLEEHRPSVTLGIFHYVSVDTLCDRLEHTLGLLAIYTQWLIFFICIKATSLFQTKGAPPETYLEASLCFLFCSFMVVLFHAPDQLINLFSSSSTARRPTDAIPRMLLYAASAALTIAFCMVSPYIDAPRLLMYFGGLIFLYSTIWLLVIALADKSRLFRDEVLFLPDTFVMARNHIAFHNLLFFLAVLILGLVGYGLSFDSEGTYRPSWARWLG</sequence>
<dbReference type="GeneID" id="34609510"/>
<feature type="transmembrane region" description="Helical" evidence="1">
    <location>
        <begin position="178"/>
        <end position="197"/>
    </location>
</feature>
<feature type="transmembrane region" description="Helical" evidence="1">
    <location>
        <begin position="324"/>
        <end position="345"/>
    </location>
</feature>
<keyword evidence="1" id="KW-0812">Transmembrane</keyword>
<feature type="transmembrane region" description="Helical" evidence="1">
    <location>
        <begin position="249"/>
        <end position="269"/>
    </location>
</feature>
<dbReference type="AlphaFoldDB" id="A0A1L9SGU5"/>
<organism evidence="2 3">
    <name type="scientific">Penicilliopsis zonata CBS 506.65</name>
    <dbReference type="NCBI Taxonomy" id="1073090"/>
    <lineage>
        <taxon>Eukaryota</taxon>
        <taxon>Fungi</taxon>
        <taxon>Dikarya</taxon>
        <taxon>Ascomycota</taxon>
        <taxon>Pezizomycotina</taxon>
        <taxon>Eurotiomycetes</taxon>
        <taxon>Eurotiomycetidae</taxon>
        <taxon>Eurotiales</taxon>
        <taxon>Aspergillaceae</taxon>
        <taxon>Penicilliopsis</taxon>
    </lineage>
</organism>
<gene>
    <name evidence="2" type="ORF">ASPZODRAFT_132538</name>
</gene>
<feature type="transmembrane region" description="Helical" evidence="1">
    <location>
        <begin position="278"/>
        <end position="300"/>
    </location>
</feature>